<evidence type="ECO:0000256" key="2">
    <source>
        <dbReference type="ARBA" id="ARBA00047899"/>
    </source>
</evidence>
<gene>
    <name evidence="4" type="ORF">EV356DRAFT_498662</name>
</gene>
<dbReference type="Proteomes" id="UP000800092">
    <property type="component" value="Unassembled WGS sequence"/>
</dbReference>
<sequence length="273" mass="31145">MVADELQTLEILSFQIDEQNEGLYRILDGSYVRYLTILSGTFDEETMCCVRRLLPLLPSFPRGPWTTMELHRRDDGTLAMQTSSKPLEEVECSWHSNRVDVLTLPKGTRLKTNVWETIYQGQPAILKLASFPWEIYRMDWETWAYGRIHSHGCDEASMVAPSVIGHVVENGRVMGLLLEKIEGDYAGIADLKLCQCGLRRLHKMGIRHGDLCRYNFVVDRKEGSLRILDFEHARPLSPLGDASAEDELRMLEDELRDETGRGAGILQQIPSHE</sequence>
<proteinExistence type="predicted"/>
<protein>
    <recommendedName>
        <fullName evidence="1">non-specific serine/threonine protein kinase</fullName>
        <ecNumber evidence="1">2.7.11.1</ecNumber>
    </recommendedName>
</protein>
<accession>A0A6A6HFB6</accession>
<name>A0A6A6HFB6_VIRVR</name>
<comment type="catalytic activity">
    <reaction evidence="3">
        <text>L-seryl-[protein] + ATP = O-phospho-L-seryl-[protein] + ADP + H(+)</text>
        <dbReference type="Rhea" id="RHEA:17989"/>
        <dbReference type="Rhea" id="RHEA-COMP:9863"/>
        <dbReference type="Rhea" id="RHEA-COMP:11604"/>
        <dbReference type="ChEBI" id="CHEBI:15378"/>
        <dbReference type="ChEBI" id="CHEBI:29999"/>
        <dbReference type="ChEBI" id="CHEBI:30616"/>
        <dbReference type="ChEBI" id="CHEBI:83421"/>
        <dbReference type="ChEBI" id="CHEBI:456216"/>
        <dbReference type="EC" id="2.7.11.1"/>
    </reaction>
</comment>
<organism evidence="4 5">
    <name type="scientific">Viridothelium virens</name>
    <name type="common">Speckled blister lichen</name>
    <name type="synonym">Trypethelium virens</name>
    <dbReference type="NCBI Taxonomy" id="1048519"/>
    <lineage>
        <taxon>Eukaryota</taxon>
        <taxon>Fungi</taxon>
        <taxon>Dikarya</taxon>
        <taxon>Ascomycota</taxon>
        <taxon>Pezizomycotina</taxon>
        <taxon>Dothideomycetes</taxon>
        <taxon>Dothideomycetes incertae sedis</taxon>
        <taxon>Trypetheliales</taxon>
        <taxon>Trypetheliaceae</taxon>
        <taxon>Viridothelium</taxon>
    </lineage>
</organism>
<dbReference type="PROSITE" id="PS00109">
    <property type="entry name" value="PROTEIN_KINASE_TYR"/>
    <property type="match status" value="1"/>
</dbReference>
<dbReference type="Gene3D" id="1.10.510.10">
    <property type="entry name" value="Transferase(Phosphotransferase) domain 1"/>
    <property type="match status" value="1"/>
</dbReference>
<dbReference type="OrthoDB" id="2687876at2759"/>
<reference evidence="4" key="1">
    <citation type="journal article" date="2020" name="Stud. Mycol.">
        <title>101 Dothideomycetes genomes: a test case for predicting lifestyles and emergence of pathogens.</title>
        <authorList>
            <person name="Haridas S."/>
            <person name="Albert R."/>
            <person name="Binder M."/>
            <person name="Bloem J."/>
            <person name="Labutti K."/>
            <person name="Salamov A."/>
            <person name="Andreopoulos B."/>
            <person name="Baker S."/>
            <person name="Barry K."/>
            <person name="Bills G."/>
            <person name="Bluhm B."/>
            <person name="Cannon C."/>
            <person name="Castanera R."/>
            <person name="Culley D."/>
            <person name="Daum C."/>
            <person name="Ezra D."/>
            <person name="Gonzalez J."/>
            <person name="Henrissat B."/>
            <person name="Kuo A."/>
            <person name="Liang C."/>
            <person name="Lipzen A."/>
            <person name="Lutzoni F."/>
            <person name="Magnuson J."/>
            <person name="Mondo S."/>
            <person name="Nolan M."/>
            <person name="Ohm R."/>
            <person name="Pangilinan J."/>
            <person name="Park H.-J."/>
            <person name="Ramirez L."/>
            <person name="Alfaro M."/>
            <person name="Sun H."/>
            <person name="Tritt A."/>
            <person name="Yoshinaga Y."/>
            <person name="Zwiers L.-H."/>
            <person name="Turgeon B."/>
            <person name="Goodwin S."/>
            <person name="Spatafora J."/>
            <person name="Crous P."/>
            <person name="Grigoriev I."/>
        </authorList>
    </citation>
    <scope>NUCLEOTIDE SEQUENCE</scope>
    <source>
        <strain evidence="4">Tuck. ex Michener</strain>
    </source>
</reference>
<comment type="catalytic activity">
    <reaction evidence="2">
        <text>L-threonyl-[protein] + ATP = O-phospho-L-threonyl-[protein] + ADP + H(+)</text>
        <dbReference type="Rhea" id="RHEA:46608"/>
        <dbReference type="Rhea" id="RHEA-COMP:11060"/>
        <dbReference type="Rhea" id="RHEA-COMP:11605"/>
        <dbReference type="ChEBI" id="CHEBI:15378"/>
        <dbReference type="ChEBI" id="CHEBI:30013"/>
        <dbReference type="ChEBI" id="CHEBI:30616"/>
        <dbReference type="ChEBI" id="CHEBI:61977"/>
        <dbReference type="ChEBI" id="CHEBI:456216"/>
        <dbReference type="EC" id="2.7.11.1"/>
    </reaction>
</comment>
<evidence type="ECO:0000313" key="4">
    <source>
        <dbReference type="EMBL" id="KAF2236213.1"/>
    </source>
</evidence>
<evidence type="ECO:0000256" key="3">
    <source>
        <dbReference type="ARBA" id="ARBA00048679"/>
    </source>
</evidence>
<dbReference type="GO" id="GO:0004674">
    <property type="term" value="F:protein serine/threonine kinase activity"/>
    <property type="evidence" value="ECO:0007669"/>
    <property type="project" value="UniProtKB-EC"/>
</dbReference>
<dbReference type="InterPro" id="IPR008266">
    <property type="entry name" value="Tyr_kinase_AS"/>
</dbReference>
<dbReference type="EC" id="2.7.11.1" evidence="1"/>
<evidence type="ECO:0000313" key="5">
    <source>
        <dbReference type="Proteomes" id="UP000800092"/>
    </source>
</evidence>
<keyword evidence="5" id="KW-1185">Reference proteome</keyword>
<dbReference type="SUPFAM" id="SSF56112">
    <property type="entry name" value="Protein kinase-like (PK-like)"/>
    <property type="match status" value="1"/>
</dbReference>
<evidence type="ECO:0000256" key="1">
    <source>
        <dbReference type="ARBA" id="ARBA00012513"/>
    </source>
</evidence>
<dbReference type="EMBL" id="ML991786">
    <property type="protein sequence ID" value="KAF2236213.1"/>
    <property type="molecule type" value="Genomic_DNA"/>
</dbReference>
<dbReference type="InterPro" id="IPR011009">
    <property type="entry name" value="Kinase-like_dom_sf"/>
</dbReference>
<dbReference type="AlphaFoldDB" id="A0A6A6HFB6"/>